<evidence type="ECO:0000313" key="9">
    <source>
        <dbReference type="Proteomes" id="UP000610594"/>
    </source>
</evidence>
<evidence type="ECO:0000256" key="3">
    <source>
        <dbReference type="ARBA" id="ARBA00013194"/>
    </source>
</evidence>
<dbReference type="InterPro" id="IPR000297">
    <property type="entry name" value="PPIase_PpiC"/>
</dbReference>
<dbReference type="Gene3D" id="3.10.50.40">
    <property type="match status" value="1"/>
</dbReference>
<evidence type="ECO:0000256" key="4">
    <source>
        <dbReference type="ARBA" id="ARBA00023110"/>
    </source>
</evidence>
<feature type="domain" description="PpiC" evidence="7">
    <location>
        <begin position="300"/>
        <end position="385"/>
    </location>
</feature>
<keyword evidence="6" id="KW-0732">Signal</keyword>
<feature type="chain" id="PRO_5047268500" description="peptidylprolyl isomerase" evidence="6">
    <location>
        <begin position="25"/>
        <end position="455"/>
    </location>
</feature>
<dbReference type="Pfam" id="PF13145">
    <property type="entry name" value="Rotamase_2"/>
    <property type="match status" value="1"/>
</dbReference>
<dbReference type="PANTHER" id="PTHR47245:SF2">
    <property type="entry name" value="PEPTIDYL-PROLYL CIS-TRANS ISOMERASE HP_0175-RELATED"/>
    <property type="match status" value="1"/>
</dbReference>
<sequence length="455" mass="48589">MKPLRLLRALAGAACVAYAWPAVGACGQPAPAAAVAARIDGAPLLAFSVESSWCMARAADPDAQRSATLALLIANRLLAGEARKRFGEAALWAGQRVGFAREVSIDDQLVNTLRSLYGTEMEGDLRQLSGVGLDSLLRPTPPLSDTELDAVFGKPGALRLDLSLGEAQLAQASKLVLLRFAKPGGGEGSVSLADVARRQNVQGRVALFARERDFMQRQARLQVASWYVLDWSVRRFGAASVADLRRVLADQGDVQAMMRLHGLGDDQHAGSRLLDTLAAQVGPQQVRAYYARQREDFVRIERVRARHIRLPDEVAARRVAAALAGGADFAALARRHSIAPDAGGGGSLGWVYHESQAGSKPGWLAQLLFTQAPGQVSAPVRSPAGPGRHAPWEIVLVEERVQGYQAADSEAVRYVASRALAREMAAAQLTALRAGLLRKARIEITRAGMAGEGPA</sequence>
<dbReference type="SUPFAM" id="SSF54534">
    <property type="entry name" value="FKBP-like"/>
    <property type="match status" value="1"/>
</dbReference>
<dbReference type="InterPro" id="IPR046357">
    <property type="entry name" value="PPIase_dom_sf"/>
</dbReference>
<dbReference type="EC" id="5.2.1.8" evidence="3"/>
<evidence type="ECO:0000256" key="5">
    <source>
        <dbReference type="PROSITE-ProRule" id="PRU00278"/>
    </source>
</evidence>
<dbReference type="PANTHER" id="PTHR47245">
    <property type="entry name" value="PEPTIDYLPROLYL ISOMERASE"/>
    <property type="match status" value="1"/>
</dbReference>
<proteinExistence type="inferred from homology"/>
<evidence type="ECO:0000256" key="6">
    <source>
        <dbReference type="SAM" id="SignalP"/>
    </source>
</evidence>
<comment type="caution">
    <text evidence="8">The sequence shown here is derived from an EMBL/GenBank/DDBJ whole genome shotgun (WGS) entry which is preliminary data.</text>
</comment>
<gene>
    <name evidence="8" type="ORF">F1735_02800</name>
</gene>
<name>A0ABX0MGT9_9BURK</name>
<dbReference type="RefSeq" id="WP_167235496.1">
    <property type="nucleotide sequence ID" value="NZ_WHJF01000004.1"/>
</dbReference>
<dbReference type="PROSITE" id="PS50198">
    <property type="entry name" value="PPIC_PPIASE_2"/>
    <property type="match status" value="1"/>
</dbReference>
<evidence type="ECO:0000259" key="7">
    <source>
        <dbReference type="PROSITE" id="PS50198"/>
    </source>
</evidence>
<evidence type="ECO:0000256" key="1">
    <source>
        <dbReference type="ARBA" id="ARBA00000971"/>
    </source>
</evidence>
<keyword evidence="9" id="KW-1185">Reference proteome</keyword>
<evidence type="ECO:0000313" key="8">
    <source>
        <dbReference type="EMBL" id="NHZ61242.1"/>
    </source>
</evidence>
<keyword evidence="4 5" id="KW-0697">Rotamase</keyword>
<evidence type="ECO:0000256" key="2">
    <source>
        <dbReference type="ARBA" id="ARBA00007656"/>
    </source>
</evidence>
<dbReference type="EMBL" id="WHJF01000004">
    <property type="protein sequence ID" value="NHZ61242.1"/>
    <property type="molecule type" value="Genomic_DNA"/>
</dbReference>
<accession>A0ABX0MGT9</accession>
<keyword evidence="5" id="KW-0413">Isomerase</keyword>
<comment type="catalytic activity">
    <reaction evidence="1">
        <text>[protein]-peptidylproline (omega=180) = [protein]-peptidylproline (omega=0)</text>
        <dbReference type="Rhea" id="RHEA:16237"/>
        <dbReference type="Rhea" id="RHEA-COMP:10747"/>
        <dbReference type="Rhea" id="RHEA-COMP:10748"/>
        <dbReference type="ChEBI" id="CHEBI:83833"/>
        <dbReference type="ChEBI" id="CHEBI:83834"/>
        <dbReference type="EC" id="5.2.1.8"/>
    </reaction>
</comment>
<reference evidence="8 9" key="1">
    <citation type="submission" date="2019-10" db="EMBL/GenBank/DDBJ databases">
        <title>Taxonomy of Antarctic Massilia spp.: description of Massilia rubra sp. nov., Massilia aquatica sp. nov., Massilia mucilaginosa sp. nov., Massilia frigida sp. nov. isolated from streams, lakes and regoliths.</title>
        <authorList>
            <person name="Holochova P."/>
            <person name="Sedlacek I."/>
            <person name="Kralova S."/>
            <person name="Maslanova I."/>
            <person name="Busse H.-J."/>
            <person name="Stankova E."/>
            <person name="Vrbovska V."/>
            <person name="Kovarovic V."/>
            <person name="Bartak M."/>
            <person name="Svec P."/>
            <person name="Pantucek R."/>
        </authorList>
    </citation>
    <scope>NUCLEOTIDE SEQUENCE [LARGE SCALE GENOMIC DNA]</scope>
    <source>
        <strain evidence="8 9">CCM 8694</strain>
    </source>
</reference>
<protein>
    <recommendedName>
        <fullName evidence="3">peptidylprolyl isomerase</fullName>
        <ecNumber evidence="3">5.2.1.8</ecNumber>
    </recommendedName>
</protein>
<feature type="signal peptide" evidence="6">
    <location>
        <begin position="1"/>
        <end position="24"/>
    </location>
</feature>
<dbReference type="Proteomes" id="UP000610594">
    <property type="component" value="Unassembled WGS sequence"/>
</dbReference>
<dbReference type="PROSITE" id="PS51257">
    <property type="entry name" value="PROKAR_LIPOPROTEIN"/>
    <property type="match status" value="1"/>
</dbReference>
<organism evidence="8 9">
    <name type="scientific">Massilia genomosp. 1</name>
    <dbReference type="NCBI Taxonomy" id="2609280"/>
    <lineage>
        <taxon>Bacteria</taxon>
        <taxon>Pseudomonadati</taxon>
        <taxon>Pseudomonadota</taxon>
        <taxon>Betaproteobacteria</taxon>
        <taxon>Burkholderiales</taxon>
        <taxon>Oxalobacteraceae</taxon>
        <taxon>Telluria group</taxon>
        <taxon>Massilia</taxon>
    </lineage>
</organism>
<comment type="similarity">
    <text evidence="2">Belongs to the PpiC/parvulin rotamase family.</text>
</comment>
<dbReference type="InterPro" id="IPR050245">
    <property type="entry name" value="PrsA_foldase"/>
</dbReference>